<keyword evidence="2" id="KW-1185">Reference proteome</keyword>
<feature type="non-terminal residue" evidence="1">
    <location>
        <position position="82"/>
    </location>
</feature>
<dbReference type="EMBL" id="CALTRL010000043">
    <property type="protein sequence ID" value="CAH7666114.1"/>
    <property type="molecule type" value="Genomic_DNA"/>
</dbReference>
<name>A0AAV0AHC5_PHAPC</name>
<proteinExistence type="predicted"/>
<evidence type="ECO:0000313" key="2">
    <source>
        <dbReference type="Proteomes" id="UP001153365"/>
    </source>
</evidence>
<dbReference type="AlphaFoldDB" id="A0AAV0AHC5"/>
<comment type="caution">
    <text evidence="1">The sequence shown here is derived from an EMBL/GenBank/DDBJ whole genome shotgun (WGS) entry which is preliminary data.</text>
</comment>
<evidence type="ECO:0000313" key="1">
    <source>
        <dbReference type="EMBL" id="CAH7666114.1"/>
    </source>
</evidence>
<organism evidence="1 2">
    <name type="scientific">Phakopsora pachyrhizi</name>
    <name type="common">Asian soybean rust disease fungus</name>
    <dbReference type="NCBI Taxonomy" id="170000"/>
    <lineage>
        <taxon>Eukaryota</taxon>
        <taxon>Fungi</taxon>
        <taxon>Dikarya</taxon>
        <taxon>Basidiomycota</taxon>
        <taxon>Pucciniomycotina</taxon>
        <taxon>Pucciniomycetes</taxon>
        <taxon>Pucciniales</taxon>
        <taxon>Phakopsoraceae</taxon>
        <taxon>Phakopsora</taxon>
    </lineage>
</organism>
<feature type="non-terminal residue" evidence="1">
    <location>
        <position position="1"/>
    </location>
</feature>
<reference evidence="1" key="1">
    <citation type="submission" date="2022-06" db="EMBL/GenBank/DDBJ databases">
        <authorList>
            <consortium name="SYNGENTA / RWTH Aachen University"/>
        </authorList>
    </citation>
    <scope>NUCLEOTIDE SEQUENCE</scope>
</reference>
<sequence length="82" mass="9613">MMGLKLALLPGHVLQMLVLIFKESFGSLKPHLRQSSIIRNLQLILLGSERSWFRIIFQDEDWIGIDMDKLGLKELKQFLIKY</sequence>
<gene>
    <name evidence="1" type="ORF">PPACK8108_LOCUS435</name>
</gene>
<dbReference type="Proteomes" id="UP001153365">
    <property type="component" value="Unassembled WGS sequence"/>
</dbReference>
<protein>
    <submittedName>
        <fullName evidence="1">Expressed protein</fullName>
    </submittedName>
</protein>
<accession>A0AAV0AHC5</accession>